<keyword evidence="2" id="KW-0560">Oxidoreductase</keyword>
<sequence>MQLEGKRIIVTGGASGMAAATVRTYVKEGATVTSIDVNDEDGRKVAEEVTKESPGKATYYHCDISNREEVQSVFKQAIDEMGGLDVLAHVAAVQRSIPAADITDKDFDFLMNINIRGTMITNQEAFKAMRDQDKGVIINYGSISGLRKEAGATLYSASKGAVMSWTRSVAAEWGPHGIRVNAVLPAIHTPMYEAARSQLTPEQLEAMEAENRKEIPLGGKYGDPDEDLGPVMTFLASDASRFITGQLLPVDGGQATVR</sequence>
<dbReference type="KEGG" id="lao:AOX59_03645"/>
<protein>
    <submittedName>
        <fullName evidence="3">3-oxoacyl-ACP reductase</fullName>
    </submittedName>
</protein>
<dbReference type="STRING" id="1472767.AOX59_03645"/>
<dbReference type="PRINTS" id="PR00080">
    <property type="entry name" value="SDRFAMILY"/>
</dbReference>
<dbReference type="AlphaFoldDB" id="A0A0U4F4T3"/>
<dbReference type="PANTHER" id="PTHR24321:SF14">
    <property type="entry name" value="SHORT-CHAIN TYPE DEHYDROGENASE_REDUCTASE BLR2146-RELATED"/>
    <property type="match status" value="1"/>
</dbReference>
<evidence type="ECO:0000313" key="3">
    <source>
        <dbReference type="EMBL" id="ALX47779.1"/>
    </source>
</evidence>
<evidence type="ECO:0000256" key="1">
    <source>
        <dbReference type="ARBA" id="ARBA00006484"/>
    </source>
</evidence>
<dbReference type="Proteomes" id="UP000050331">
    <property type="component" value="Chromosome"/>
</dbReference>
<dbReference type="Gene3D" id="3.40.50.720">
    <property type="entry name" value="NAD(P)-binding Rossmann-like Domain"/>
    <property type="match status" value="1"/>
</dbReference>
<dbReference type="InterPro" id="IPR002347">
    <property type="entry name" value="SDR_fam"/>
</dbReference>
<comment type="similarity">
    <text evidence="1">Belongs to the short-chain dehydrogenases/reductases (SDR) family.</text>
</comment>
<evidence type="ECO:0000313" key="4">
    <source>
        <dbReference type="Proteomes" id="UP000050331"/>
    </source>
</evidence>
<dbReference type="EMBL" id="CP013862">
    <property type="protein sequence ID" value="ALX47779.1"/>
    <property type="molecule type" value="Genomic_DNA"/>
</dbReference>
<dbReference type="PROSITE" id="PS00061">
    <property type="entry name" value="ADH_SHORT"/>
    <property type="match status" value="1"/>
</dbReference>
<dbReference type="CDD" id="cd05233">
    <property type="entry name" value="SDR_c"/>
    <property type="match status" value="1"/>
</dbReference>
<gene>
    <name evidence="3" type="ORF">AOX59_03645</name>
</gene>
<dbReference type="SUPFAM" id="SSF51735">
    <property type="entry name" value="NAD(P)-binding Rossmann-fold domains"/>
    <property type="match status" value="1"/>
</dbReference>
<dbReference type="Pfam" id="PF13561">
    <property type="entry name" value="adh_short_C2"/>
    <property type="match status" value="1"/>
</dbReference>
<dbReference type="GO" id="GO:0008206">
    <property type="term" value="P:bile acid metabolic process"/>
    <property type="evidence" value="ECO:0007669"/>
    <property type="project" value="UniProtKB-ARBA"/>
</dbReference>
<dbReference type="PANTHER" id="PTHR24321">
    <property type="entry name" value="DEHYDROGENASES, SHORT CHAIN"/>
    <property type="match status" value="1"/>
</dbReference>
<reference evidence="3 4" key="1">
    <citation type="submission" date="2016-01" db="EMBL/GenBank/DDBJ databases">
        <title>Complete genome sequence of strain Lentibacillus amyloliquefaciens LAM0015T isolated from saline sediment.</title>
        <authorList>
            <person name="Wang J.-L."/>
            <person name="He M.-X."/>
        </authorList>
    </citation>
    <scope>NUCLEOTIDE SEQUENCE [LARGE SCALE GENOMIC DNA]</scope>
    <source>
        <strain evidence="3 4">LAM0015</strain>
    </source>
</reference>
<dbReference type="RefSeq" id="WP_068441989.1">
    <property type="nucleotide sequence ID" value="NZ_CP013862.1"/>
</dbReference>
<evidence type="ECO:0000256" key="2">
    <source>
        <dbReference type="ARBA" id="ARBA00023002"/>
    </source>
</evidence>
<dbReference type="GO" id="GO:0016491">
    <property type="term" value="F:oxidoreductase activity"/>
    <property type="evidence" value="ECO:0007669"/>
    <property type="project" value="UniProtKB-KW"/>
</dbReference>
<organism evidence="3 4">
    <name type="scientific">Lentibacillus amyloliquefaciens</name>
    <dbReference type="NCBI Taxonomy" id="1472767"/>
    <lineage>
        <taxon>Bacteria</taxon>
        <taxon>Bacillati</taxon>
        <taxon>Bacillota</taxon>
        <taxon>Bacilli</taxon>
        <taxon>Bacillales</taxon>
        <taxon>Bacillaceae</taxon>
        <taxon>Lentibacillus</taxon>
    </lineage>
</organism>
<keyword evidence="4" id="KW-1185">Reference proteome</keyword>
<proteinExistence type="inferred from homology"/>
<dbReference type="InterPro" id="IPR020904">
    <property type="entry name" value="Sc_DH/Rdtase_CS"/>
</dbReference>
<accession>A0A0U4F4T3</accession>
<dbReference type="OrthoDB" id="9803333at2"/>
<name>A0A0U4F4T3_9BACI</name>
<dbReference type="InterPro" id="IPR036291">
    <property type="entry name" value="NAD(P)-bd_dom_sf"/>
</dbReference>
<dbReference type="FunFam" id="3.40.50.720:FF:000084">
    <property type="entry name" value="Short-chain dehydrogenase reductase"/>
    <property type="match status" value="1"/>
</dbReference>
<dbReference type="PRINTS" id="PR00081">
    <property type="entry name" value="GDHRDH"/>
</dbReference>